<dbReference type="EMBL" id="BGPR01000446">
    <property type="protein sequence ID" value="GBM20726.1"/>
    <property type="molecule type" value="Genomic_DNA"/>
</dbReference>
<evidence type="ECO:0000256" key="1">
    <source>
        <dbReference type="SAM" id="MobiDB-lite"/>
    </source>
</evidence>
<reference evidence="2 3" key="1">
    <citation type="journal article" date="2019" name="Sci. Rep.">
        <title>Orb-weaving spider Araneus ventricosus genome elucidates the spidroin gene catalogue.</title>
        <authorList>
            <person name="Kono N."/>
            <person name="Nakamura H."/>
            <person name="Ohtoshi R."/>
            <person name="Moran D.A.P."/>
            <person name="Shinohara A."/>
            <person name="Yoshida Y."/>
            <person name="Fujiwara M."/>
            <person name="Mori M."/>
            <person name="Tomita M."/>
            <person name="Arakawa K."/>
        </authorList>
    </citation>
    <scope>NUCLEOTIDE SEQUENCE [LARGE SCALE GENOMIC DNA]</scope>
</reference>
<name>A0A4Y2DXI8_ARAVE</name>
<protein>
    <submittedName>
        <fullName evidence="2">Uncharacterized protein</fullName>
    </submittedName>
</protein>
<evidence type="ECO:0000313" key="3">
    <source>
        <dbReference type="Proteomes" id="UP000499080"/>
    </source>
</evidence>
<sequence>MNYLAGPPEFTVVPGVPIDEEPRVLSLDPPMTRNIPAGPPEFVVAPGVPSPTAMLETPRDGDEKMTRLPETRREIQKNS</sequence>
<accession>A0A4Y2DXI8</accession>
<dbReference type="Proteomes" id="UP000499080">
    <property type="component" value="Unassembled WGS sequence"/>
</dbReference>
<proteinExistence type="predicted"/>
<comment type="caution">
    <text evidence="2">The sequence shown here is derived from an EMBL/GenBank/DDBJ whole genome shotgun (WGS) entry which is preliminary data.</text>
</comment>
<feature type="compositionally biased region" description="Basic and acidic residues" evidence="1">
    <location>
        <begin position="57"/>
        <end position="79"/>
    </location>
</feature>
<keyword evidence="3" id="KW-1185">Reference proteome</keyword>
<feature type="region of interest" description="Disordered" evidence="1">
    <location>
        <begin position="28"/>
        <end position="79"/>
    </location>
</feature>
<organism evidence="2 3">
    <name type="scientific">Araneus ventricosus</name>
    <name type="common">Orbweaver spider</name>
    <name type="synonym">Epeira ventricosa</name>
    <dbReference type="NCBI Taxonomy" id="182803"/>
    <lineage>
        <taxon>Eukaryota</taxon>
        <taxon>Metazoa</taxon>
        <taxon>Ecdysozoa</taxon>
        <taxon>Arthropoda</taxon>
        <taxon>Chelicerata</taxon>
        <taxon>Arachnida</taxon>
        <taxon>Araneae</taxon>
        <taxon>Araneomorphae</taxon>
        <taxon>Entelegynae</taxon>
        <taxon>Araneoidea</taxon>
        <taxon>Araneidae</taxon>
        <taxon>Araneus</taxon>
    </lineage>
</organism>
<gene>
    <name evidence="2" type="ORF">AVEN_105958_1</name>
</gene>
<dbReference type="AlphaFoldDB" id="A0A4Y2DXI8"/>
<evidence type="ECO:0000313" key="2">
    <source>
        <dbReference type="EMBL" id="GBM20726.1"/>
    </source>
</evidence>